<evidence type="ECO:0000313" key="1">
    <source>
        <dbReference type="EMBL" id="TQR18865.1"/>
    </source>
</evidence>
<dbReference type="Pfam" id="PF12784">
    <property type="entry name" value="PDDEXK_2"/>
    <property type="match status" value="1"/>
</dbReference>
<dbReference type="NCBIfam" id="TIGR01784">
    <property type="entry name" value="T_den_put_tspse"/>
    <property type="match status" value="1"/>
</dbReference>
<comment type="caution">
    <text evidence="1">The sequence shown here is derived from an EMBL/GenBank/DDBJ whole genome shotgun (WGS) entry which is preliminary data.</text>
</comment>
<reference evidence="1 2" key="1">
    <citation type="submission" date="2019-05" db="EMBL/GenBank/DDBJ databases">
        <title>Psychrobacillus vulpis sp. nov., a new species isolated from feces of a red fox that inhabits in The Tablas de Daimiel Natural Park, Albacete, Spain.</title>
        <authorList>
            <person name="Rodriguez M."/>
            <person name="Reina J.C."/>
            <person name="Bejar V."/>
            <person name="Llamas I."/>
        </authorList>
    </citation>
    <scope>NUCLEOTIDE SEQUENCE [LARGE SCALE GENOMIC DNA]</scope>
    <source>
        <strain evidence="1 2">NHI-2</strain>
    </source>
</reference>
<sequence length="300" mass="34819">MQIKEMKEMVSLVLEEESIYTEELLDLRNDFVFKSFFSSRASNHLLLEFLNAVLEETIIAVEVVNTNLQKMHVNDKASSLDLRVKTNNGEQINIEMQVQGHRALPERMLMYWAKMYSVQDKVNDSYSQLKKATQILITDFNLLPKKHFHSKFQLIDREDGSIFTKHIEIHVLELSKLPDLSILETDPLEKWLLFMKSDKKTKEELAMESSVFKEALEEIERLSQDPETRAIAISREIHLRDQIQREEDAREDGMEKGKRAEREAIILGMLSKGFSAEEISTTISVPLEEIKDILNANHVQ</sequence>
<dbReference type="PANTHER" id="PTHR41317">
    <property type="entry name" value="PD-(D_E)XK NUCLEASE FAMILY TRANSPOSASE"/>
    <property type="match status" value="1"/>
</dbReference>
<dbReference type="OrthoDB" id="1097360at2"/>
<dbReference type="InterPro" id="IPR010106">
    <property type="entry name" value="RpnA"/>
</dbReference>
<organism evidence="1 2">
    <name type="scientific">Psychrobacillus soli</name>
    <dbReference type="NCBI Taxonomy" id="1543965"/>
    <lineage>
        <taxon>Bacteria</taxon>
        <taxon>Bacillati</taxon>
        <taxon>Bacillota</taxon>
        <taxon>Bacilli</taxon>
        <taxon>Bacillales</taxon>
        <taxon>Bacillaceae</taxon>
        <taxon>Psychrobacillus</taxon>
    </lineage>
</organism>
<gene>
    <name evidence="1" type="ORF">FG383_00870</name>
</gene>
<proteinExistence type="predicted"/>
<dbReference type="PANTHER" id="PTHR41317:SF1">
    <property type="entry name" value="PD-(D_E)XK NUCLEASE FAMILY TRANSPOSASE"/>
    <property type="match status" value="1"/>
</dbReference>
<evidence type="ECO:0000313" key="2">
    <source>
        <dbReference type="Proteomes" id="UP000318937"/>
    </source>
</evidence>
<name>A0A544TN75_9BACI</name>
<dbReference type="AlphaFoldDB" id="A0A544TN75"/>
<dbReference type="EMBL" id="VDGG01000001">
    <property type="protein sequence ID" value="TQR18865.1"/>
    <property type="molecule type" value="Genomic_DNA"/>
</dbReference>
<protein>
    <submittedName>
        <fullName evidence="1">Rpn family recombination-promoting nuclease/putative transposase</fullName>
    </submittedName>
</protein>
<keyword evidence="2" id="KW-1185">Reference proteome</keyword>
<accession>A0A544TN75</accession>
<dbReference type="Proteomes" id="UP000318937">
    <property type="component" value="Unassembled WGS sequence"/>
</dbReference>